<evidence type="ECO:0000313" key="2">
    <source>
        <dbReference type="EMBL" id="SEN93663.1"/>
    </source>
</evidence>
<evidence type="ECO:0000313" key="3">
    <source>
        <dbReference type="Proteomes" id="UP000183002"/>
    </source>
</evidence>
<accession>A0A1H8KL21</accession>
<name>A0A1H8KL21_9RHOB</name>
<feature type="region of interest" description="Disordered" evidence="1">
    <location>
        <begin position="1"/>
        <end position="23"/>
    </location>
</feature>
<keyword evidence="3" id="KW-1185">Reference proteome</keyword>
<evidence type="ECO:0000256" key="1">
    <source>
        <dbReference type="SAM" id="MobiDB-lite"/>
    </source>
</evidence>
<dbReference type="AlphaFoldDB" id="A0A1H8KL21"/>
<reference evidence="2 3" key="1">
    <citation type="submission" date="2016-10" db="EMBL/GenBank/DDBJ databases">
        <authorList>
            <person name="de Groot N.N."/>
        </authorList>
    </citation>
    <scope>NUCLEOTIDE SEQUENCE [LARGE SCALE GENOMIC DNA]</scope>
    <source>
        <strain evidence="2 3">CGMCC 1.10836</strain>
    </source>
</reference>
<dbReference type="STRING" id="1077947.SAMN05216227_10339"/>
<dbReference type="Proteomes" id="UP000183002">
    <property type="component" value="Unassembled WGS sequence"/>
</dbReference>
<dbReference type="RefSeq" id="WP_050520941.1">
    <property type="nucleotide sequence ID" value="NZ_FOCO01000033.1"/>
</dbReference>
<dbReference type="EMBL" id="FOCO01000033">
    <property type="protein sequence ID" value="SEN93663.1"/>
    <property type="molecule type" value="Genomic_DNA"/>
</dbReference>
<sequence length="72" mass="7493">MSNGNDSNGAAVPTGRGSFAGVVTGHVGDVQPVAPLVPHRKIGGMSLMAPNQRARAALQPSFEIYDHDQPLE</sequence>
<dbReference type="OrthoDB" id="9795390at2"/>
<gene>
    <name evidence="2" type="ORF">SAMN05216227_10339</name>
</gene>
<organism evidence="2 3">
    <name type="scientific">Pseudorhodobacter antarcticus</name>
    <dbReference type="NCBI Taxonomy" id="1077947"/>
    <lineage>
        <taxon>Bacteria</taxon>
        <taxon>Pseudomonadati</taxon>
        <taxon>Pseudomonadota</taxon>
        <taxon>Alphaproteobacteria</taxon>
        <taxon>Rhodobacterales</taxon>
        <taxon>Paracoccaceae</taxon>
        <taxon>Pseudorhodobacter</taxon>
    </lineage>
</organism>
<proteinExistence type="predicted"/>
<protein>
    <submittedName>
        <fullName evidence="2">Uncharacterized protein</fullName>
    </submittedName>
</protein>